<name>A0A6G1IRS2_9PLEO</name>
<keyword evidence="2" id="KW-1185">Reference proteome</keyword>
<accession>A0A6G1IRS2</accession>
<evidence type="ECO:0000313" key="1">
    <source>
        <dbReference type="EMBL" id="KAF2680855.1"/>
    </source>
</evidence>
<proteinExistence type="predicted"/>
<gene>
    <name evidence="1" type="ORF">K458DRAFT_392526</name>
</gene>
<reference evidence="1" key="1">
    <citation type="journal article" date="2020" name="Stud. Mycol.">
        <title>101 Dothideomycetes genomes: a test case for predicting lifestyles and emergence of pathogens.</title>
        <authorList>
            <person name="Haridas S."/>
            <person name="Albert R."/>
            <person name="Binder M."/>
            <person name="Bloem J."/>
            <person name="Labutti K."/>
            <person name="Salamov A."/>
            <person name="Andreopoulos B."/>
            <person name="Baker S."/>
            <person name="Barry K."/>
            <person name="Bills G."/>
            <person name="Bluhm B."/>
            <person name="Cannon C."/>
            <person name="Castanera R."/>
            <person name="Culley D."/>
            <person name="Daum C."/>
            <person name="Ezra D."/>
            <person name="Gonzalez J."/>
            <person name="Henrissat B."/>
            <person name="Kuo A."/>
            <person name="Liang C."/>
            <person name="Lipzen A."/>
            <person name="Lutzoni F."/>
            <person name="Magnuson J."/>
            <person name="Mondo S."/>
            <person name="Nolan M."/>
            <person name="Ohm R."/>
            <person name="Pangilinan J."/>
            <person name="Park H.-J."/>
            <person name="Ramirez L."/>
            <person name="Alfaro M."/>
            <person name="Sun H."/>
            <person name="Tritt A."/>
            <person name="Yoshinaga Y."/>
            <person name="Zwiers L.-H."/>
            <person name="Turgeon B."/>
            <person name="Goodwin S."/>
            <person name="Spatafora J."/>
            <person name="Crous P."/>
            <person name="Grigoriev I."/>
        </authorList>
    </citation>
    <scope>NUCLEOTIDE SEQUENCE</scope>
    <source>
        <strain evidence="1">CBS 122367</strain>
    </source>
</reference>
<sequence>MLRPSLLLEANECSDLNQAIQQRGYLHWQLDMHRAYLCLLVKQENDRLTQARPVPAQAGVASKSPLVDAALGEPQEVIGNLTKACDENVAGVGERLGVVLNPLECRKGLVDLEPVGDELVVDGLVQVVGRLRGSGFGELGNTFLGHAGNIWEVRWQLQCTQVHD</sequence>
<organism evidence="1 2">
    <name type="scientific">Lentithecium fluviatile CBS 122367</name>
    <dbReference type="NCBI Taxonomy" id="1168545"/>
    <lineage>
        <taxon>Eukaryota</taxon>
        <taxon>Fungi</taxon>
        <taxon>Dikarya</taxon>
        <taxon>Ascomycota</taxon>
        <taxon>Pezizomycotina</taxon>
        <taxon>Dothideomycetes</taxon>
        <taxon>Pleosporomycetidae</taxon>
        <taxon>Pleosporales</taxon>
        <taxon>Massarineae</taxon>
        <taxon>Lentitheciaceae</taxon>
        <taxon>Lentithecium</taxon>
    </lineage>
</organism>
<dbReference type="AlphaFoldDB" id="A0A6G1IRS2"/>
<dbReference type="Proteomes" id="UP000799291">
    <property type="component" value="Unassembled WGS sequence"/>
</dbReference>
<evidence type="ECO:0000313" key="2">
    <source>
        <dbReference type="Proteomes" id="UP000799291"/>
    </source>
</evidence>
<protein>
    <submittedName>
        <fullName evidence="1">Uncharacterized protein</fullName>
    </submittedName>
</protein>
<dbReference type="EMBL" id="MU005594">
    <property type="protein sequence ID" value="KAF2680855.1"/>
    <property type="molecule type" value="Genomic_DNA"/>
</dbReference>